<dbReference type="AlphaFoldDB" id="A0A4Y7U3C6"/>
<feature type="non-terminal residue" evidence="1">
    <location>
        <position position="1"/>
    </location>
</feature>
<evidence type="ECO:0000313" key="1">
    <source>
        <dbReference type="EMBL" id="TEB40339.1"/>
    </source>
</evidence>
<gene>
    <name evidence="1" type="ORF">D0809_31120</name>
</gene>
<name>A0A4Y7U3C6_9FLAO</name>
<proteinExistence type="predicted"/>
<accession>A0A4Y7U3C6</accession>
<reference evidence="1 2" key="1">
    <citation type="journal article" date="2018" name="Syst. Appl. Microbiol.">
        <title>Flavobacterium circumlabens sp. nov. and Flavobacterium cupreum sp. nov., two psychrotrophic species isolated from Antarctic environmental samples.</title>
        <authorList>
            <person name="Kralova S."/>
            <person name="Busse H.J."/>
            <person name="Svec P."/>
            <person name="Maslanova I."/>
            <person name="Stankova E."/>
            <person name="Bartak M."/>
            <person name="Sedlacek I."/>
        </authorList>
    </citation>
    <scope>NUCLEOTIDE SEQUENCE [LARGE SCALE GENOMIC DNA]</scope>
    <source>
        <strain evidence="1 2">CCM 8828</strain>
    </source>
</reference>
<organism evidence="1 2">
    <name type="scientific">Flavobacterium circumlabens</name>
    <dbReference type="NCBI Taxonomy" id="2133765"/>
    <lineage>
        <taxon>Bacteria</taxon>
        <taxon>Pseudomonadati</taxon>
        <taxon>Bacteroidota</taxon>
        <taxon>Flavobacteriia</taxon>
        <taxon>Flavobacteriales</taxon>
        <taxon>Flavobacteriaceae</taxon>
        <taxon>Flavobacterium</taxon>
    </lineage>
</organism>
<evidence type="ECO:0000313" key="2">
    <source>
        <dbReference type="Proteomes" id="UP000298340"/>
    </source>
</evidence>
<protein>
    <submittedName>
        <fullName evidence="1">Uncharacterized protein</fullName>
    </submittedName>
</protein>
<comment type="caution">
    <text evidence="1">The sequence shown here is derived from an EMBL/GenBank/DDBJ whole genome shotgun (WGS) entry which is preliminary data.</text>
</comment>
<dbReference type="EMBL" id="QWDN01001427">
    <property type="protein sequence ID" value="TEB40339.1"/>
    <property type="molecule type" value="Genomic_DNA"/>
</dbReference>
<dbReference type="Proteomes" id="UP000298340">
    <property type="component" value="Unassembled WGS sequence"/>
</dbReference>
<sequence length="94" mass="10755">PLLKMVFQTISKPGTPPKIQAITIALDITEVKTFQLYNDFGELNTKNPFPPFGPIPLFNSNFIIANNEIFSKPLTEFVVSIDWDKIPSDFRTYY</sequence>
<feature type="non-terminal residue" evidence="1">
    <location>
        <position position="94"/>
    </location>
</feature>